<evidence type="ECO:0000313" key="3">
    <source>
        <dbReference type="Proteomes" id="UP000054032"/>
    </source>
</evidence>
<reference evidence="2 3" key="1">
    <citation type="journal article" date="2013" name="PLoS Genet.">
        <title>Comparative genome structure, secondary metabolite, and effector coding capacity across Cochliobolus pathogens.</title>
        <authorList>
            <person name="Condon B.J."/>
            <person name="Leng Y."/>
            <person name="Wu D."/>
            <person name="Bushley K.E."/>
            <person name="Ohm R.A."/>
            <person name="Otillar R."/>
            <person name="Martin J."/>
            <person name="Schackwitz W."/>
            <person name="Grimwood J."/>
            <person name="MohdZainudin N."/>
            <person name="Xue C."/>
            <person name="Wang R."/>
            <person name="Manning V.A."/>
            <person name="Dhillon B."/>
            <person name="Tu Z.J."/>
            <person name="Steffenson B.J."/>
            <person name="Salamov A."/>
            <person name="Sun H."/>
            <person name="Lowry S."/>
            <person name="LaButti K."/>
            <person name="Han J."/>
            <person name="Copeland A."/>
            <person name="Lindquist E."/>
            <person name="Barry K."/>
            <person name="Schmutz J."/>
            <person name="Baker S.E."/>
            <person name="Ciuffetti L.M."/>
            <person name="Grigoriev I.V."/>
            <person name="Zhong S."/>
            <person name="Turgeon B.G."/>
        </authorList>
    </citation>
    <scope>NUCLEOTIDE SEQUENCE [LARGE SCALE GENOMIC DNA]</scope>
    <source>
        <strain evidence="2 3">ATCC 44560</strain>
    </source>
</reference>
<dbReference type="InterPro" id="IPR051289">
    <property type="entry name" value="LAGLIDADG_Endonuclease"/>
</dbReference>
<evidence type="ECO:0000259" key="1">
    <source>
        <dbReference type="Pfam" id="PF00961"/>
    </source>
</evidence>
<proteinExistence type="predicted"/>
<dbReference type="Pfam" id="PF00961">
    <property type="entry name" value="LAGLIDADG_1"/>
    <property type="match status" value="1"/>
</dbReference>
<dbReference type="GO" id="GO:0004519">
    <property type="term" value="F:endonuclease activity"/>
    <property type="evidence" value="ECO:0007669"/>
    <property type="project" value="InterPro"/>
</dbReference>
<gene>
    <name evidence="2" type="ORF">COCMIDRAFT_110006</name>
</gene>
<dbReference type="OrthoDB" id="3664053at2759"/>
<sequence length="61" mass="7082">SIIIPFFKKYPIMGIKSEDFLDFCKASELMLNKEHLNNEGLEKLSMIKSSMNKKRVDTSKD</sequence>
<organism evidence="2 3">
    <name type="scientific">Bipolaris oryzae ATCC 44560</name>
    <dbReference type="NCBI Taxonomy" id="930090"/>
    <lineage>
        <taxon>Eukaryota</taxon>
        <taxon>Fungi</taxon>
        <taxon>Dikarya</taxon>
        <taxon>Ascomycota</taxon>
        <taxon>Pezizomycotina</taxon>
        <taxon>Dothideomycetes</taxon>
        <taxon>Pleosporomycetidae</taxon>
        <taxon>Pleosporales</taxon>
        <taxon>Pleosporineae</taxon>
        <taxon>Pleosporaceae</taxon>
        <taxon>Bipolaris</taxon>
    </lineage>
</organism>
<dbReference type="Proteomes" id="UP000054032">
    <property type="component" value="Unassembled WGS sequence"/>
</dbReference>
<name>W6YQQ5_COCMI</name>
<dbReference type="PANTHER" id="PTHR36181:SF4">
    <property type="entry name" value="LAGLIDADG ENDONUCLEASE"/>
    <property type="match status" value="1"/>
</dbReference>
<dbReference type="InterPro" id="IPR027434">
    <property type="entry name" value="Homing_endonucl"/>
</dbReference>
<evidence type="ECO:0000313" key="2">
    <source>
        <dbReference type="EMBL" id="EUC39980.1"/>
    </source>
</evidence>
<dbReference type="GO" id="GO:0005739">
    <property type="term" value="C:mitochondrion"/>
    <property type="evidence" value="ECO:0007669"/>
    <property type="project" value="UniProtKB-ARBA"/>
</dbReference>
<dbReference type="KEGG" id="bor:COCMIDRAFT_110006"/>
<dbReference type="SUPFAM" id="SSF55608">
    <property type="entry name" value="Homing endonucleases"/>
    <property type="match status" value="1"/>
</dbReference>
<accession>W6YQQ5</accession>
<dbReference type="EMBL" id="KI964214">
    <property type="protein sequence ID" value="EUC39980.1"/>
    <property type="molecule type" value="Genomic_DNA"/>
</dbReference>
<dbReference type="AlphaFoldDB" id="W6YQQ5"/>
<keyword evidence="3" id="KW-1185">Reference proteome</keyword>
<dbReference type="RefSeq" id="XP_007693510.1">
    <property type="nucleotide sequence ID" value="XM_007695320.1"/>
</dbReference>
<feature type="non-terminal residue" evidence="2">
    <location>
        <position position="1"/>
    </location>
</feature>
<protein>
    <recommendedName>
        <fullName evidence="1">Homing endonuclease LAGLIDADG domain-containing protein</fullName>
    </recommendedName>
</protein>
<dbReference type="Gene3D" id="3.10.28.10">
    <property type="entry name" value="Homing endonucleases"/>
    <property type="match status" value="1"/>
</dbReference>
<dbReference type="InterPro" id="IPR004860">
    <property type="entry name" value="LAGLIDADG_dom"/>
</dbReference>
<dbReference type="PANTHER" id="PTHR36181">
    <property type="entry name" value="INTRON-ENCODED ENDONUCLEASE AI3-RELATED"/>
    <property type="match status" value="1"/>
</dbReference>
<dbReference type="HOGENOM" id="CLU_2928857_0_0_1"/>
<feature type="domain" description="Homing endonuclease LAGLIDADG" evidence="1">
    <location>
        <begin position="2"/>
        <end position="26"/>
    </location>
</feature>
<dbReference type="GeneID" id="19119532"/>